<evidence type="ECO:0000313" key="4">
    <source>
        <dbReference type="EMBL" id="KAF1964131.1"/>
    </source>
</evidence>
<evidence type="ECO:0000256" key="1">
    <source>
        <dbReference type="SAM" id="Coils"/>
    </source>
</evidence>
<feature type="compositionally biased region" description="Basic and acidic residues" evidence="2">
    <location>
        <begin position="325"/>
        <end position="334"/>
    </location>
</feature>
<feature type="region of interest" description="Disordered" evidence="2">
    <location>
        <begin position="320"/>
        <end position="352"/>
    </location>
</feature>
<feature type="coiled-coil region" evidence="1">
    <location>
        <begin position="253"/>
        <end position="287"/>
    </location>
</feature>
<dbReference type="EMBL" id="ML976804">
    <property type="protein sequence ID" value="KAF1964131.1"/>
    <property type="molecule type" value="Genomic_DNA"/>
</dbReference>
<evidence type="ECO:0000256" key="2">
    <source>
        <dbReference type="SAM" id="MobiDB-lite"/>
    </source>
</evidence>
<feature type="domain" description="Tuberin N-terminal" evidence="3">
    <location>
        <begin position="2"/>
        <end position="72"/>
    </location>
</feature>
<name>A0A6A5UGS8_9PLEO</name>
<feature type="compositionally biased region" description="Basic and acidic residues" evidence="2">
    <location>
        <begin position="373"/>
        <end position="385"/>
    </location>
</feature>
<keyword evidence="1" id="KW-0175">Coiled coil</keyword>
<protein>
    <recommendedName>
        <fullName evidence="3">Tuberin N-terminal domain-containing protein</fullName>
    </recommendedName>
</protein>
<evidence type="ECO:0000259" key="3">
    <source>
        <dbReference type="Pfam" id="PF11864"/>
    </source>
</evidence>
<sequence>MQHCIKLFDTVLTYVHITVKSLRPCVEVLCAIHRIVRSLGEPAWNTLSNLFKSHVGGAAVLSLLHSYHHSTAKTVETMRSVQIQEPAITEPDDSVIEMSATLVHSDEPTASPGEPSSSREILAPVSAFNFGLQSGFSDDTTVPSEPPAPVSPPERNRNRLSIEDRVTHLEDTFQSLEHSVHRLSTRNNRQTIILSDAPRNLRSRNSDSTNNNSNSNSDRIPNYQSSNDTLKSGPASSTLVRPSREELSKEKVVSQLYEALKFERSARKALEQQVENLQHDIADLHVLVNKLIASATATSPSYPTPSPDTLIVSREDMAVGSPRAYPKDDNRDTFVGKFGRMGGDEKGDRGDEADVDVWATPKEEGFGSGFFGGERERSRSDVRGY</sequence>
<feature type="region of interest" description="Disordered" evidence="2">
    <location>
        <begin position="189"/>
        <end position="250"/>
    </location>
</feature>
<feature type="region of interest" description="Disordered" evidence="2">
    <location>
        <begin position="134"/>
        <end position="158"/>
    </location>
</feature>
<feature type="compositionally biased region" description="Polar residues" evidence="2">
    <location>
        <begin position="222"/>
        <end position="240"/>
    </location>
</feature>
<dbReference type="InterPro" id="IPR024584">
    <property type="entry name" value="Tuberin_N"/>
</dbReference>
<accession>A0A6A5UGS8</accession>
<feature type="compositionally biased region" description="Low complexity" evidence="2">
    <location>
        <begin position="206"/>
        <end position="219"/>
    </location>
</feature>
<keyword evidence="5" id="KW-1185">Reference proteome</keyword>
<feature type="compositionally biased region" description="Basic and acidic residues" evidence="2">
    <location>
        <begin position="342"/>
        <end position="352"/>
    </location>
</feature>
<dbReference type="Pfam" id="PF11864">
    <property type="entry name" value="DUF3384"/>
    <property type="match status" value="1"/>
</dbReference>
<organism evidence="4 5">
    <name type="scientific">Bimuria novae-zelandiae CBS 107.79</name>
    <dbReference type="NCBI Taxonomy" id="1447943"/>
    <lineage>
        <taxon>Eukaryota</taxon>
        <taxon>Fungi</taxon>
        <taxon>Dikarya</taxon>
        <taxon>Ascomycota</taxon>
        <taxon>Pezizomycotina</taxon>
        <taxon>Dothideomycetes</taxon>
        <taxon>Pleosporomycetidae</taxon>
        <taxon>Pleosporales</taxon>
        <taxon>Massarineae</taxon>
        <taxon>Didymosphaeriaceae</taxon>
        <taxon>Bimuria</taxon>
    </lineage>
</organism>
<dbReference type="Proteomes" id="UP000800036">
    <property type="component" value="Unassembled WGS sequence"/>
</dbReference>
<dbReference type="OrthoDB" id="5428925at2759"/>
<reference evidence="4" key="1">
    <citation type="journal article" date="2020" name="Stud. Mycol.">
        <title>101 Dothideomycetes genomes: a test case for predicting lifestyles and emergence of pathogens.</title>
        <authorList>
            <person name="Haridas S."/>
            <person name="Albert R."/>
            <person name="Binder M."/>
            <person name="Bloem J."/>
            <person name="Labutti K."/>
            <person name="Salamov A."/>
            <person name="Andreopoulos B."/>
            <person name="Baker S."/>
            <person name="Barry K."/>
            <person name="Bills G."/>
            <person name="Bluhm B."/>
            <person name="Cannon C."/>
            <person name="Castanera R."/>
            <person name="Culley D."/>
            <person name="Daum C."/>
            <person name="Ezra D."/>
            <person name="Gonzalez J."/>
            <person name="Henrissat B."/>
            <person name="Kuo A."/>
            <person name="Liang C."/>
            <person name="Lipzen A."/>
            <person name="Lutzoni F."/>
            <person name="Magnuson J."/>
            <person name="Mondo S."/>
            <person name="Nolan M."/>
            <person name="Ohm R."/>
            <person name="Pangilinan J."/>
            <person name="Park H.-J."/>
            <person name="Ramirez L."/>
            <person name="Alfaro M."/>
            <person name="Sun H."/>
            <person name="Tritt A."/>
            <person name="Yoshinaga Y."/>
            <person name="Zwiers L.-H."/>
            <person name="Turgeon B."/>
            <person name="Goodwin S."/>
            <person name="Spatafora J."/>
            <person name="Crous P."/>
            <person name="Grigoriev I."/>
        </authorList>
    </citation>
    <scope>NUCLEOTIDE SEQUENCE</scope>
    <source>
        <strain evidence="4">CBS 107.79</strain>
    </source>
</reference>
<dbReference type="AlphaFoldDB" id="A0A6A5UGS8"/>
<evidence type="ECO:0000313" key="5">
    <source>
        <dbReference type="Proteomes" id="UP000800036"/>
    </source>
</evidence>
<proteinExistence type="predicted"/>
<gene>
    <name evidence="4" type="ORF">BU23DRAFT_547906</name>
</gene>
<feature type="region of interest" description="Disordered" evidence="2">
    <location>
        <begin position="366"/>
        <end position="385"/>
    </location>
</feature>